<proteinExistence type="predicted"/>
<dbReference type="EMBL" id="VSRR010001394">
    <property type="protein sequence ID" value="MPC24951.1"/>
    <property type="molecule type" value="Genomic_DNA"/>
</dbReference>
<comment type="caution">
    <text evidence="1">The sequence shown here is derived from an EMBL/GenBank/DDBJ whole genome shotgun (WGS) entry which is preliminary data.</text>
</comment>
<gene>
    <name evidence="1" type="ORF">E2C01_018045</name>
</gene>
<organism evidence="1 2">
    <name type="scientific">Portunus trituberculatus</name>
    <name type="common">Swimming crab</name>
    <name type="synonym">Neptunus trituberculatus</name>
    <dbReference type="NCBI Taxonomy" id="210409"/>
    <lineage>
        <taxon>Eukaryota</taxon>
        <taxon>Metazoa</taxon>
        <taxon>Ecdysozoa</taxon>
        <taxon>Arthropoda</taxon>
        <taxon>Crustacea</taxon>
        <taxon>Multicrustacea</taxon>
        <taxon>Malacostraca</taxon>
        <taxon>Eumalacostraca</taxon>
        <taxon>Eucarida</taxon>
        <taxon>Decapoda</taxon>
        <taxon>Pleocyemata</taxon>
        <taxon>Brachyura</taxon>
        <taxon>Eubrachyura</taxon>
        <taxon>Portunoidea</taxon>
        <taxon>Portunidae</taxon>
        <taxon>Portuninae</taxon>
        <taxon>Portunus</taxon>
    </lineage>
</organism>
<accession>A0A5B7DTI3</accession>
<sequence>MRERGEAVLTNPTKCEKAVTEKHLDTLFGGVKELEHTNHHHFHYALLHHTRRFPHVIASHEALPARNRITRGTSRT</sequence>
<reference evidence="1 2" key="1">
    <citation type="submission" date="2019-05" db="EMBL/GenBank/DDBJ databases">
        <title>Another draft genome of Portunus trituberculatus and its Hox gene families provides insights of decapod evolution.</title>
        <authorList>
            <person name="Jeong J.-H."/>
            <person name="Song I."/>
            <person name="Kim S."/>
            <person name="Choi T."/>
            <person name="Kim D."/>
            <person name="Ryu S."/>
            <person name="Kim W."/>
        </authorList>
    </citation>
    <scope>NUCLEOTIDE SEQUENCE [LARGE SCALE GENOMIC DNA]</scope>
    <source>
        <tissue evidence="1">Muscle</tissue>
    </source>
</reference>
<name>A0A5B7DTI3_PORTR</name>
<evidence type="ECO:0000313" key="2">
    <source>
        <dbReference type="Proteomes" id="UP000324222"/>
    </source>
</evidence>
<keyword evidence="2" id="KW-1185">Reference proteome</keyword>
<dbReference type="Proteomes" id="UP000324222">
    <property type="component" value="Unassembled WGS sequence"/>
</dbReference>
<evidence type="ECO:0000313" key="1">
    <source>
        <dbReference type="EMBL" id="MPC24951.1"/>
    </source>
</evidence>
<protein>
    <submittedName>
        <fullName evidence="1">Uncharacterized protein</fullName>
    </submittedName>
</protein>
<dbReference type="AlphaFoldDB" id="A0A5B7DTI3"/>